<dbReference type="EMBL" id="BMAT01008389">
    <property type="protein sequence ID" value="GFR83874.1"/>
    <property type="molecule type" value="Genomic_DNA"/>
</dbReference>
<evidence type="ECO:0000313" key="3">
    <source>
        <dbReference type="Proteomes" id="UP000762676"/>
    </source>
</evidence>
<organism evidence="2 3">
    <name type="scientific">Elysia marginata</name>
    <dbReference type="NCBI Taxonomy" id="1093978"/>
    <lineage>
        <taxon>Eukaryota</taxon>
        <taxon>Metazoa</taxon>
        <taxon>Spiralia</taxon>
        <taxon>Lophotrochozoa</taxon>
        <taxon>Mollusca</taxon>
        <taxon>Gastropoda</taxon>
        <taxon>Heterobranchia</taxon>
        <taxon>Euthyneura</taxon>
        <taxon>Panpulmonata</taxon>
        <taxon>Sacoglossa</taxon>
        <taxon>Placobranchoidea</taxon>
        <taxon>Plakobranchidae</taxon>
        <taxon>Elysia</taxon>
    </lineage>
</organism>
<protein>
    <submittedName>
        <fullName evidence="2">THAP domain containing 9</fullName>
    </submittedName>
</protein>
<dbReference type="Pfam" id="PF21788">
    <property type="entry name" value="TNP-like_GBD"/>
    <property type="match status" value="1"/>
</dbReference>
<dbReference type="AlphaFoldDB" id="A0AAV4GF08"/>
<name>A0AAV4GF08_9GAST</name>
<accession>A0AAV4GF08</accession>
<comment type="caution">
    <text evidence="2">The sequence shown here is derived from an EMBL/GenBank/DDBJ whole genome shotgun (WGS) entry which is preliminary data.</text>
</comment>
<evidence type="ECO:0000313" key="2">
    <source>
        <dbReference type="EMBL" id="GFR83874.1"/>
    </source>
</evidence>
<dbReference type="InterPro" id="IPR048366">
    <property type="entry name" value="TNP-like_GBD"/>
</dbReference>
<dbReference type="Proteomes" id="UP000762676">
    <property type="component" value="Unassembled WGS sequence"/>
</dbReference>
<feature type="domain" description="Transposable element P transposase-like GTP-binding insertion" evidence="1">
    <location>
        <begin position="12"/>
        <end position="128"/>
    </location>
</feature>
<keyword evidence="3" id="KW-1185">Reference proteome</keyword>
<reference evidence="2 3" key="1">
    <citation type="journal article" date="2021" name="Elife">
        <title>Chloroplast acquisition without the gene transfer in kleptoplastic sea slugs, Plakobranchus ocellatus.</title>
        <authorList>
            <person name="Maeda T."/>
            <person name="Takahashi S."/>
            <person name="Yoshida T."/>
            <person name="Shimamura S."/>
            <person name="Takaki Y."/>
            <person name="Nagai Y."/>
            <person name="Toyoda A."/>
            <person name="Suzuki Y."/>
            <person name="Arimoto A."/>
            <person name="Ishii H."/>
            <person name="Satoh N."/>
            <person name="Nishiyama T."/>
            <person name="Hasebe M."/>
            <person name="Maruyama T."/>
            <person name="Minagawa J."/>
            <person name="Obokata J."/>
            <person name="Shigenobu S."/>
        </authorList>
    </citation>
    <scope>NUCLEOTIDE SEQUENCE [LARGE SCALE GENOMIC DNA]</scope>
</reference>
<sequence length="130" mass="15234">MQLQNLVQSVMKRFLKLLEEVTILKCSSGKLIKWQYIVELHQLQVKHTLYLGNKLKEKHLDCTRNKMNVRLAAQTLSTSVADAIEYCRQDLHLPQFAGSEETRTFLRWFDRMFDLCNSSNFVWGKGQKAL</sequence>
<gene>
    <name evidence="2" type="ORF">ElyMa_004135400</name>
</gene>
<proteinExistence type="predicted"/>
<evidence type="ECO:0000259" key="1">
    <source>
        <dbReference type="Pfam" id="PF21788"/>
    </source>
</evidence>